<feature type="domain" description="NADP-dependent oxidoreductase" evidence="2">
    <location>
        <begin position="15"/>
        <end position="310"/>
    </location>
</feature>
<dbReference type="PROSITE" id="PS00062">
    <property type="entry name" value="ALDOKETO_REDUCTASE_2"/>
    <property type="match status" value="1"/>
</dbReference>
<dbReference type="GO" id="GO:0005829">
    <property type="term" value="C:cytosol"/>
    <property type="evidence" value="ECO:0007669"/>
    <property type="project" value="TreeGrafter"/>
</dbReference>
<dbReference type="CDD" id="cd19084">
    <property type="entry name" value="AKR_AKR11B1-like"/>
    <property type="match status" value="1"/>
</dbReference>
<evidence type="ECO:0000256" key="1">
    <source>
        <dbReference type="ARBA" id="ARBA00023002"/>
    </source>
</evidence>
<comment type="caution">
    <text evidence="3">The sequence shown here is derived from an EMBL/GenBank/DDBJ whole genome shotgun (WGS) entry which is preliminary data.</text>
</comment>
<protein>
    <submittedName>
        <fullName evidence="3">Aldo/keto reductase</fullName>
    </submittedName>
</protein>
<proteinExistence type="predicted"/>
<name>A0A6B1DW76_9CHLR</name>
<keyword evidence="1" id="KW-0560">Oxidoreductase</keyword>
<dbReference type="PANTHER" id="PTHR43364:SF4">
    <property type="entry name" value="NAD(P)-LINKED OXIDOREDUCTASE SUPERFAMILY PROTEIN"/>
    <property type="match status" value="1"/>
</dbReference>
<evidence type="ECO:0000313" key="3">
    <source>
        <dbReference type="EMBL" id="MYD91015.1"/>
    </source>
</evidence>
<dbReference type="Gene3D" id="3.20.20.100">
    <property type="entry name" value="NADP-dependent oxidoreductase domain"/>
    <property type="match status" value="1"/>
</dbReference>
<dbReference type="InterPro" id="IPR036812">
    <property type="entry name" value="NAD(P)_OxRdtase_dom_sf"/>
</dbReference>
<dbReference type="InterPro" id="IPR020471">
    <property type="entry name" value="AKR"/>
</dbReference>
<dbReference type="AlphaFoldDB" id="A0A6B1DW76"/>
<reference evidence="3" key="1">
    <citation type="submission" date="2019-09" db="EMBL/GenBank/DDBJ databases">
        <title>Characterisation of the sponge microbiome using genome-centric metagenomics.</title>
        <authorList>
            <person name="Engelberts J.P."/>
            <person name="Robbins S.J."/>
            <person name="De Goeij J.M."/>
            <person name="Aranda M."/>
            <person name="Bell S.C."/>
            <person name="Webster N.S."/>
        </authorList>
    </citation>
    <scope>NUCLEOTIDE SEQUENCE</scope>
    <source>
        <strain evidence="3">SB0662_bin_9</strain>
    </source>
</reference>
<evidence type="ECO:0000259" key="2">
    <source>
        <dbReference type="Pfam" id="PF00248"/>
    </source>
</evidence>
<dbReference type="PANTHER" id="PTHR43364">
    <property type="entry name" value="NADH-SPECIFIC METHYLGLYOXAL REDUCTASE-RELATED"/>
    <property type="match status" value="1"/>
</dbReference>
<sequence length="333" mass="37210">MEMRRFGKTEMQVSAIGFGCWESSGEYGEFDDQEIIDAVHLALEMGINLYDTAEAYGFGRSETLLGQALAGRRDQAVVVTKFGIYPQDDVHHRDSSPETAQAAIERSLKALNMDYVDVYLIHWPDRDSSFEDAMAKMEDIRSQGKARFVGVSNFRPEQIRQASNGGSVDVVQYGYHLFDRRLERFVFPTVAELDCGLMTYGSLAHGLLAGAYTQDTVFPDNDWRARGKAFNLSLLSPDVLFRNVDVVEDLKTIAADLGHTSAQLALRWVLSNKLVSTALVGFRNPDEVRANLEGLDWEMDADTRTRIQAVFERHGVDTAPDVWVEEDGLGIPA</sequence>
<dbReference type="EMBL" id="VXPY01000084">
    <property type="protein sequence ID" value="MYD91015.1"/>
    <property type="molecule type" value="Genomic_DNA"/>
</dbReference>
<dbReference type="GO" id="GO:0016491">
    <property type="term" value="F:oxidoreductase activity"/>
    <property type="evidence" value="ECO:0007669"/>
    <property type="project" value="UniProtKB-KW"/>
</dbReference>
<dbReference type="InterPro" id="IPR023210">
    <property type="entry name" value="NADP_OxRdtase_dom"/>
</dbReference>
<dbReference type="InterPro" id="IPR050523">
    <property type="entry name" value="AKR_Detox_Biosynth"/>
</dbReference>
<dbReference type="Pfam" id="PF00248">
    <property type="entry name" value="Aldo_ket_red"/>
    <property type="match status" value="1"/>
</dbReference>
<gene>
    <name evidence="3" type="ORF">F4Y08_11895</name>
</gene>
<dbReference type="SUPFAM" id="SSF51430">
    <property type="entry name" value="NAD(P)-linked oxidoreductase"/>
    <property type="match status" value="1"/>
</dbReference>
<organism evidence="3">
    <name type="scientific">Caldilineaceae bacterium SB0662_bin_9</name>
    <dbReference type="NCBI Taxonomy" id="2605258"/>
    <lineage>
        <taxon>Bacteria</taxon>
        <taxon>Bacillati</taxon>
        <taxon>Chloroflexota</taxon>
        <taxon>Caldilineae</taxon>
        <taxon>Caldilineales</taxon>
        <taxon>Caldilineaceae</taxon>
    </lineage>
</organism>
<accession>A0A6B1DW76</accession>
<dbReference type="InterPro" id="IPR018170">
    <property type="entry name" value="Aldo/ket_reductase_CS"/>
</dbReference>
<dbReference type="PRINTS" id="PR00069">
    <property type="entry name" value="ALDKETRDTASE"/>
</dbReference>